<evidence type="ECO:0000313" key="1">
    <source>
        <dbReference type="EMBL" id="KAJ1360757.1"/>
    </source>
</evidence>
<comment type="caution">
    <text evidence="1">The sequence shown here is derived from an EMBL/GenBank/DDBJ whole genome shotgun (WGS) entry which is preliminary data.</text>
</comment>
<organism evidence="1 2">
    <name type="scientific">Parelaphostrongylus tenuis</name>
    <name type="common">Meningeal worm</name>
    <dbReference type="NCBI Taxonomy" id="148309"/>
    <lineage>
        <taxon>Eukaryota</taxon>
        <taxon>Metazoa</taxon>
        <taxon>Ecdysozoa</taxon>
        <taxon>Nematoda</taxon>
        <taxon>Chromadorea</taxon>
        <taxon>Rhabditida</taxon>
        <taxon>Rhabditina</taxon>
        <taxon>Rhabditomorpha</taxon>
        <taxon>Strongyloidea</taxon>
        <taxon>Metastrongylidae</taxon>
        <taxon>Parelaphostrongylus</taxon>
    </lineage>
</organism>
<reference evidence="1" key="1">
    <citation type="submission" date="2021-06" db="EMBL/GenBank/DDBJ databases">
        <title>Parelaphostrongylus tenuis whole genome reference sequence.</title>
        <authorList>
            <person name="Garwood T.J."/>
            <person name="Larsen P.A."/>
            <person name="Fountain-Jones N.M."/>
            <person name="Garbe J.R."/>
            <person name="Macchietto M.G."/>
            <person name="Kania S.A."/>
            <person name="Gerhold R.W."/>
            <person name="Richards J.E."/>
            <person name="Wolf T.M."/>
        </authorList>
    </citation>
    <scope>NUCLEOTIDE SEQUENCE</scope>
    <source>
        <strain evidence="1">MNPRO001-30</strain>
        <tissue evidence="1">Meninges</tissue>
    </source>
</reference>
<evidence type="ECO:0000313" key="2">
    <source>
        <dbReference type="Proteomes" id="UP001196413"/>
    </source>
</evidence>
<keyword evidence="2" id="KW-1185">Reference proteome</keyword>
<accession>A0AAD5N3H4</accession>
<sequence length="61" mass="7166">MPPKMITNILTCDHLMPQEFRQVQLQETARVQIVVREQKSKGFERCFLSSKSFLVALKEQE</sequence>
<dbReference type="Proteomes" id="UP001196413">
    <property type="component" value="Unassembled WGS sequence"/>
</dbReference>
<name>A0AAD5N3H4_PARTN</name>
<dbReference type="EMBL" id="JAHQIW010003952">
    <property type="protein sequence ID" value="KAJ1360757.1"/>
    <property type="molecule type" value="Genomic_DNA"/>
</dbReference>
<protein>
    <submittedName>
        <fullName evidence="1">Uncharacterized protein</fullName>
    </submittedName>
</protein>
<proteinExistence type="predicted"/>
<dbReference type="AlphaFoldDB" id="A0AAD5N3H4"/>
<gene>
    <name evidence="1" type="ORF">KIN20_019809</name>
</gene>